<evidence type="ECO:0000313" key="1">
    <source>
        <dbReference type="EMBL" id="CAE7232315.1"/>
    </source>
</evidence>
<keyword evidence="2" id="KW-1185">Reference proteome</keyword>
<proteinExistence type="predicted"/>
<dbReference type="Pfam" id="PF05721">
    <property type="entry name" value="PhyH"/>
    <property type="match status" value="1"/>
</dbReference>
<name>A0A812KM31_9DINO</name>
<dbReference type="PANTHER" id="PTHR37563">
    <property type="entry name" value="PHYTANOYL-COA DIOXYGENASE FAMILY PROTEIN (AFU_ORTHOLOGUE AFUA_2G03330)"/>
    <property type="match status" value="1"/>
</dbReference>
<dbReference type="InterPro" id="IPR051961">
    <property type="entry name" value="Fungal_Metabolite_Diox"/>
</dbReference>
<accession>A0A812KM31</accession>
<protein>
    <recommendedName>
        <fullName evidence="3">Phytanoyl-CoA dioxygenase</fullName>
    </recommendedName>
</protein>
<dbReference type="OrthoDB" id="406378at2759"/>
<reference evidence="1" key="1">
    <citation type="submission" date="2021-02" db="EMBL/GenBank/DDBJ databases">
        <authorList>
            <person name="Dougan E. K."/>
            <person name="Rhodes N."/>
            <person name="Thang M."/>
            <person name="Chan C."/>
        </authorList>
    </citation>
    <scope>NUCLEOTIDE SEQUENCE</scope>
</reference>
<dbReference type="Proteomes" id="UP000604046">
    <property type="component" value="Unassembled WGS sequence"/>
</dbReference>
<dbReference type="InterPro" id="IPR011990">
    <property type="entry name" value="TPR-like_helical_dom_sf"/>
</dbReference>
<dbReference type="SUPFAM" id="SSF51197">
    <property type="entry name" value="Clavaminate synthase-like"/>
    <property type="match status" value="1"/>
</dbReference>
<dbReference type="EMBL" id="CAJNDS010000763">
    <property type="protein sequence ID" value="CAE7232315.1"/>
    <property type="molecule type" value="Genomic_DNA"/>
</dbReference>
<comment type="caution">
    <text evidence="1">The sequence shown here is derived from an EMBL/GenBank/DDBJ whole genome shotgun (WGS) entry which is preliminary data.</text>
</comment>
<dbReference type="InterPro" id="IPR008775">
    <property type="entry name" value="Phytyl_CoA_dOase-like"/>
</dbReference>
<evidence type="ECO:0008006" key="3">
    <source>
        <dbReference type="Google" id="ProtNLM"/>
    </source>
</evidence>
<organism evidence="1 2">
    <name type="scientific">Symbiodinium natans</name>
    <dbReference type="NCBI Taxonomy" id="878477"/>
    <lineage>
        <taxon>Eukaryota</taxon>
        <taxon>Sar</taxon>
        <taxon>Alveolata</taxon>
        <taxon>Dinophyceae</taxon>
        <taxon>Suessiales</taxon>
        <taxon>Symbiodiniaceae</taxon>
        <taxon>Symbiodinium</taxon>
    </lineage>
</organism>
<dbReference type="PANTHER" id="PTHR37563:SF2">
    <property type="entry name" value="PHYTANOYL-COA DIOXYGENASE FAMILY PROTEIN (AFU_ORTHOLOGUE AFUA_2G03330)"/>
    <property type="match status" value="1"/>
</dbReference>
<dbReference type="AlphaFoldDB" id="A0A812KM31"/>
<dbReference type="SUPFAM" id="SSF81901">
    <property type="entry name" value="HCP-like"/>
    <property type="match status" value="1"/>
</dbReference>
<dbReference type="Gene3D" id="2.60.120.620">
    <property type="entry name" value="q2cbj1_9rhob like domain"/>
    <property type="match status" value="1"/>
</dbReference>
<evidence type="ECO:0000313" key="2">
    <source>
        <dbReference type="Proteomes" id="UP000604046"/>
    </source>
</evidence>
<dbReference type="Gene3D" id="1.25.40.10">
    <property type="entry name" value="Tetratricopeptide repeat domain"/>
    <property type="match status" value="1"/>
</dbReference>
<gene>
    <name evidence="1" type="ORF">SNAT2548_LOCUS9599</name>
</gene>
<sequence length="445" mass="48842">MGCEQGSRCADGTLASYRDFLTLPNGACNDLVGCARSLSDGVDEMLQNQSWTWEPLDPMSRADIQLAPETCVGHLEQHGCGLVRGVLSAELCQRLQTFVDSHLEMVQNAVESENDTERRQSLLQEHFGTVRDRQHRWDLKLPLNSTVEEAVHQAVLALQPLLEGTVQAGGALVELSCLITDPGAPRQNVHVDTGGWKTACAPLLTTFIALQEISDAMGPTILFPGTHDDPYLQQWLSVLPGADRSPEQFGGGVHATCTAGSAVLMNSRLLHCGGANLQTESGGSRRRLFYMTWQKPGNTNHGSTYTMKDALVGRHRVQDFLSSPLACGDPSTEEDRIALEVLAKRKDDVQAMLEFAMCLRKEGDPGAVEWLRATGRKGHPLACMHLAEMYCLGELGLETNYVAADELRKFALGIFDHLADRSESKPSFQAFLENHAAIFRQDLLF</sequence>